<proteinExistence type="predicted"/>
<keyword evidence="4" id="KW-1185">Reference proteome</keyword>
<feature type="region of interest" description="Disordered" evidence="1">
    <location>
        <begin position="52"/>
        <end position="73"/>
    </location>
</feature>
<accession>A0AAE3J2Q7</accession>
<dbReference type="Pfam" id="PF11233">
    <property type="entry name" value="DUF3035"/>
    <property type="match status" value="1"/>
</dbReference>
<dbReference type="AlphaFoldDB" id="A0AAE3J2Q7"/>
<keyword evidence="2" id="KW-0732">Signal</keyword>
<evidence type="ECO:0000256" key="2">
    <source>
        <dbReference type="SAM" id="SignalP"/>
    </source>
</evidence>
<dbReference type="RefSeq" id="WP_263954682.1">
    <property type="nucleotide sequence ID" value="NZ_JAOYFC010000003.1"/>
</dbReference>
<name>A0AAE3J2Q7_9RHOB</name>
<feature type="signal peptide" evidence="2">
    <location>
        <begin position="1"/>
        <end position="20"/>
    </location>
</feature>
<dbReference type="InterPro" id="IPR021395">
    <property type="entry name" value="DUF3035"/>
</dbReference>
<evidence type="ECO:0000256" key="1">
    <source>
        <dbReference type="SAM" id="MobiDB-lite"/>
    </source>
</evidence>
<sequence>MRNVGSFGVLCFCAAIGLSACSSDNPQLMNLQNPGNGPEEFGVLPTKPLETPPSYTSLPTPTPGGTNRVDPTPRADAIAALGGNAARARPATGDLVNYTTRFGTTSNIRGQLAAEDLEWRKKNQGRVLYRAFGVPQYFEAYEKMSLDQYQELQRWRRRGIDTPAAPPKPN</sequence>
<organism evidence="3 4">
    <name type="scientific">Halocynthiibacter halioticoli</name>
    <dbReference type="NCBI Taxonomy" id="2986804"/>
    <lineage>
        <taxon>Bacteria</taxon>
        <taxon>Pseudomonadati</taxon>
        <taxon>Pseudomonadota</taxon>
        <taxon>Alphaproteobacteria</taxon>
        <taxon>Rhodobacterales</taxon>
        <taxon>Paracoccaceae</taxon>
        <taxon>Halocynthiibacter</taxon>
    </lineage>
</organism>
<evidence type="ECO:0000313" key="4">
    <source>
        <dbReference type="Proteomes" id="UP001208041"/>
    </source>
</evidence>
<reference evidence="3" key="1">
    <citation type="submission" date="2022-10" db="EMBL/GenBank/DDBJ databases">
        <authorList>
            <person name="Yue Y."/>
        </authorList>
    </citation>
    <scope>NUCLEOTIDE SEQUENCE</scope>
    <source>
        <strain evidence="3">Z654</strain>
    </source>
</reference>
<feature type="compositionally biased region" description="Low complexity" evidence="1">
    <location>
        <begin position="52"/>
        <end position="66"/>
    </location>
</feature>
<comment type="caution">
    <text evidence="3">The sequence shown here is derived from an EMBL/GenBank/DDBJ whole genome shotgun (WGS) entry which is preliminary data.</text>
</comment>
<feature type="chain" id="PRO_5042032664" evidence="2">
    <location>
        <begin position="21"/>
        <end position="170"/>
    </location>
</feature>
<dbReference type="PROSITE" id="PS51257">
    <property type="entry name" value="PROKAR_LIPOPROTEIN"/>
    <property type="match status" value="1"/>
</dbReference>
<gene>
    <name evidence="3" type="ORF">OH136_14355</name>
</gene>
<evidence type="ECO:0000313" key="3">
    <source>
        <dbReference type="EMBL" id="MCV6825741.1"/>
    </source>
</evidence>
<dbReference type="EMBL" id="JAOYFC010000003">
    <property type="protein sequence ID" value="MCV6825741.1"/>
    <property type="molecule type" value="Genomic_DNA"/>
</dbReference>
<dbReference type="Proteomes" id="UP001208041">
    <property type="component" value="Unassembled WGS sequence"/>
</dbReference>
<protein>
    <submittedName>
        <fullName evidence="3">DUF3035 domain-containing protein</fullName>
    </submittedName>
</protein>